<gene>
    <name evidence="1" type="ORF">NB231_10513</name>
</gene>
<proteinExistence type="predicted"/>
<comment type="caution">
    <text evidence="1">The sequence shown here is derived from an EMBL/GenBank/DDBJ whole genome shotgun (WGS) entry which is preliminary data.</text>
</comment>
<dbReference type="Proteomes" id="UP000003374">
    <property type="component" value="Unassembled WGS sequence"/>
</dbReference>
<dbReference type="STRING" id="314278.NB231_10513"/>
<dbReference type="AlphaFoldDB" id="A4BNT0"/>
<sequence length="32" mass="3823">MGDTARDLQPLRLWLYQRRAWRGPPLGRSLRS</sequence>
<dbReference type="EMBL" id="AAOF01000002">
    <property type="protein sequence ID" value="EAR22879.1"/>
    <property type="molecule type" value="Genomic_DNA"/>
</dbReference>
<evidence type="ECO:0000313" key="1">
    <source>
        <dbReference type="EMBL" id="EAR22879.1"/>
    </source>
</evidence>
<organism evidence="1 2">
    <name type="scientific">Nitrococcus mobilis Nb-231</name>
    <dbReference type="NCBI Taxonomy" id="314278"/>
    <lineage>
        <taxon>Bacteria</taxon>
        <taxon>Pseudomonadati</taxon>
        <taxon>Pseudomonadota</taxon>
        <taxon>Gammaproteobacteria</taxon>
        <taxon>Chromatiales</taxon>
        <taxon>Ectothiorhodospiraceae</taxon>
        <taxon>Nitrococcus</taxon>
    </lineage>
</organism>
<keyword evidence="2" id="KW-1185">Reference proteome</keyword>
<accession>A4BNT0</accession>
<evidence type="ECO:0000313" key="2">
    <source>
        <dbReference type="Proteomes" id="UP000003374"/>
    </source>
</evidence>
<protein>
    <submittedName>
        <fullName evidence="1">Uncharacterized protein</fullName>
    </submittedName>
</protein>
<dbReference type="HOGENOM" id="CLU_3390460_0_0_6"/>
<reference evidence="1 2" key="1">
    <citation type="submission" date="2006-02" db="EMBL/GenBank/DDBJ databases">
        <authorList>
            <person name="Waterbury J."/>
            <person name="Ferriera S."/>
            <person name="Johnson J."/>
            <person name="Kravitz S."/>
            <person name="Halpern A."/>
            <person name="Remington K."/>
            <person name="Beeson K."/>
            <person name="Tran B."/>
            <person name="Rogers Y.-H."/>
            <person name="Friedman R."/>
            <person name="Venter J.C."/>
        </authorList>
    </citation>
    <scope>NUCLEOTIDE SEQUENCE [LARGE SCALE GENOMIC DNA]</scope>
    <source>
        <strain evidence="1 2">Nb-231</strain>
    </source>
</reference>
<name>A4BNT0_9GAMM</name>